<evidence type="ECO:0000313" key="3">
    <source>
        <dbReference type="Proteomes" id="UP000026960"/>
    </source>
</evidence>
<sequence length="142" mass="15890">MVLKLLDGGGGGGGDDRFDPSAAKHKRHEQIGNLAVELEHQRLASKPSAMLASWGCRRRLIWSLAAEHKRRASRSASSSTTQCIRRHNINLKCGPPNRLPCFRRYTLTRVKNCGYWEPLNDPSTRKSNGKRSTTIINASSFF</sequence>
<proteinExistence type="predicted"/>
<evidence type="ECO:0000313" key="2">
    <source>
        <dbReference type="EnsemblPlants" id="OBART06G16660.1"/>
    </source>
</evidence>
<reference evidence="2" key="2">
    <citation type="submission" date="2015-03" db="UniProtKB">
        <authorList>
            <consortium name="EnsemblPlants"/>
        </authorList>
    </citation>
    <scope>IDENTIFICATION</scope>
</reference>
<feature type="region of interest" description="Disordered" evidence="1">
    <location>
        <begin position="6"/>
        <end position="26"/>
    </location>
</feature>
<dbReference type="AlphaFoldDB" id="A0A0D3GH91"/>
<reference evidence="2" key="1">
    <citation type="journal article" date="2009" name="Rice">
        <title>De Novo Next Generation Sequencing of Plant Genomes.</title>
        <authorList>
            <person name="Rounsley S."/>
            <person name="Marri P.R."/>
            <person name="Yu Y."/>
            <person name="He R."/>
            <person name="Sisneros N."/>
            <person name="Goicoechea J.L."/>
            <person name="Lee S.J."/>
            <person name="Angelova A."/>
            <person name="Kudrna D."/>
            <person name="Luo M."/>
            <person name="Affourtit J."/>
            <person name="Desany B."/>
            <person name="Knight J."/>
            <person name="Niazi F."/>
            <person name="Egholm M."/>
            <person name="Wing R.A."/>
        </authorList>
    </citation>
    <scope>NUCLEOTIDE SEQUENCE [LARGE SCALE GENOMIC DNA]</scope>
    <source>
        <strain evidence="2">cv. IRGC 105608</strain>
    </source>
</reference>
<dbReference type="Proteomes" id="UP000026960">
    <property type="component" value="Chromosome 6"/>
</dbReference>
<organism evidence="2">
    <name type="scientific">Oryza barthii</name>
    <dbReference type="NCBI Taxonomy" id="65489"/>
    <lineage>
        <taxon>Eukaryota</taxon>
        <taxon>Viridiplantae</taxon>
        <taxon>Streptophyta</taxon>
        <taxon>Embryophyta</taxon>
        <taxon>Tracheophyta</taxon>
        <taxon>Spermatophyta</taxon>
        <taxon>Magnoliopsida</taxon>
        <taxon>Liliopsida</taxon>
        <taxon>Poales</taxon>
        <taxon>Poaceae</taxon>
        <taxon>BOP clade</taxon>
        <taxon>Oryzoideae</taxon>
        <taxon>Oryzeae</taxon>
        <taxon>Oryzinae</taxon>
        <taxon>Oryza</taxon>
    </lineage>
</organism>
<dbReference type="EnsemblPlants" id="OBART06G16660.1">
    <property type="protein sequence ID" value="OBART06G16660.1"/>
    <property type="gene ID" value="OBART06G16660"/>
</dbReference>
<protein>
    <submittedName>
        <fullName evidence="2">Uncharacterized protein</fullName>
    </submittedName>
</protein>
<name>A0A0D3GH91_9ORYZ</name>
<dbReference type="Gramene" id="OBART06G16660.1">
    <property type="protein sequence ID" value="OBART06G16660.1"/>
    <property type="gene ID" value="OBART06G16660"/>
</dbReference>
<evidence type="ECO:0000256" key="1">
    <source>
        <dbReference type="SAM" id="MobiDB-lite"/>
    </source>
</evidence>
<keyword evidence="3" id="KW-1185">Reference proteome</keyword>
<dbReference type="PaxDb" id="65489-OBART06G16660.1"/>
<accession>A0A0D3GH91</accession>
<dbReference type="HOGENOM" id="CLU_1858430_0_0_1"/>